<sequence>VVGAWSKCKVWVVWFRIFFCFVFASMTIARLYALDRVFNQKKPFTAWSGLIALAVVVAGSGVVCLVYQLVSDDLTVGYDDFFEFCNTQMGVNISAIVFQWVQWAGCGYLVFRLRNIQSSFNEFRESIAIFAVIIALLTETSVTNLYYKYYIFEQPRRIEKTVMDTLASNLVIWLMIGYPVIMSVFRRHTYEQQWVDRLSKDGPSNSYAFKAKPKRNSSYSKMHDNSELAYGHGDGTFGSSDMIHTTLTGGQHTFSTGFPFTMESAFDATGTYVDNRLHISGRPNIHIHDGPVMASPAALVSGFAEPTPDGRFVL</sequence>
<evidence type="ECO:0000313" key="2">
    <source>
        <dbReference type="EMBL" id="KAJ1723338.1"/>
    </source>
</evidence>
<feature type="non-terminal residue" evidence="2">
    <location>
        <position position="1"/>
    </location>
</feature>
<feature type="transmembrane region" description="Helical" evidence="1">
    <location>
        <begin position="123"/>
        <end position="146"/>
    </location>
</feature>
<keyword evidence="3" id="KW-1185">Reference proteome</keyword>
<evidence type="ECO:0000313" key="3">
    <source>
        <dbReference type="Proteomes" id="UP001143981"/>
    </source>
</evidence>
<dbReference type="AlphaFoldDB" id="A0A9W7Y3J8"/>
<keyword evidence="1" id="KW-0472">Membrane</keyword>
<feature type="transmembrane region" description="Helical" evidence="1">
    <location>
        <begin position="90"/>
        <end position="111"/>
    </location>
</feature>
<feature type="transmembrane region" description="Helical" evidence="1">
    <location>
        <begin position="166"/>
        <end position="185"/>
    </location>
</feature>
<dbReference type="OrthoDB" id="5527222at2759"/>
<feature type="transmembrane region" description="Helical" evidence="1">
    <location>
        <begin position="44"/>
        <end position="70"/>
    </location>
</feature>
<feature type="transmembrane region" description="Helical" evidence="1">
    <location>
        <begin position="12"/>
        <end position="32"/>
    </location>
</feature>
<gene>
    <name evidence="2" type="ORF">LPJ61_005835</name>
</gene>
<accession>A0A9W7Y3J8</accession>
<dbReference type="Proteomes" id="UP001143981">
    <property type="component" value="Unassembled WGS sequence"/>
</dbReference>
<reference evidence="2" key="1">
    <citation type="submission" date="2022-07" db="EMBL/GenBank/DDBJ databases">
        <title>Phylogenomic reconstructions and comparative analyses of Kickxellomycotina fungi.</title>
        <authorList>
            <person name="Reynolds N.K."/>
            <person name="Stajich J.E."/>
            <person name="Barry K."/>
            <person name="Grigoriev I.V."/>
            <person name="Crous P."/>
            <person name="Smith M.E."/>
        </authorList>
    </citation>
    <scope>NUCLEOTIDE SEQUENCE</scope>
    <source>
        <strain evidence="2">BCRC 34381</strain>
    </source>
</reference>
<protein>
    <submittedName>
        <fullName evidence="2">Uncharacterized protein</fullName>
    </submittedName>
</protein>
<comment type="caution">
    <text evidence="2">The sequence shown here is derived from an EMBL/GenBank/DDBJ whole genome shotgun (WGS) entry which is preliminary data.</text>
</comment>
<dbReference type="EMBL" id="JANBOI010002243">
    <property type="protein sequence ID" value="KAJ1723338.1"/>
    <property type="molecule type" value="Genomic_DNA"/>
</dbReference>
<organism evidence="2 3">
    <name type="scientific">Coemansia biformis</name>
    <dbReference type="NCBI Taxonomy" id="1286918"/>
    <lineage>
        <taxon>Eukaryota</taxon>
        <taxon>Fungi</taxon>
        <taxon>Fungi incertae sedis</taxon>
        <taxon>Zoopagomycota</taxon>
        <taxon>Kickxellomycotina</taxon>
        <taxon>Kickxellomycetes</taxon>
        <taxon>Kickxellales</taxon>
        <taxon>Kickxellaceae</taxon>
        <taxon>Coemansia</taxon>
    </lineage>
</organism>
<proteinExistence type="predicted"/>
<evidence type="ECO:0000256" key="1">
    <source>
        <dbReference type="SAM" id="Phobius"/>
    </source>
</evidence>
<keyword evidence="1" id="KW-1133">Transmembrane helix</keyword>
<keyword evidence="1" id="KW-0812">Transmembrane</keyword>
<name>A0A9W7Y3J8_9FUNG</name>